<evidence type="ECO:0000313" key="1">
    <source>
        <dbReference type="EMBL" id="RZC80058.1"/>
    </source>
</evidence>
<protein>
    <submittedName>
        <fullName evidence="1">Uncharacterized protein</fullName>
    </submittedName>
</protein>
<keyword evidence="2" id="KW-1185">Reference proteome</keyword>
<organism evidence="1 2">
    <name type="scientific">Papaver somniferum</name>
    <name type="common">Opium poppy</name>
    <dbReference type="NCBI Taxonomy" id="3469"/>
    <lineage>
        <taxon>Eukaryota</taxon>
        <taxon>Viridiplantae</taxon>
        <taxon>Streptophyta</taxon>
        <taxon>Embryophyta</taxon>
        <taxon>Tracheophyta</taxon>
        <taxon>Spermatophyta</taxon>
        <taxon>Magnoliopsida</taxon>
        <taxon>Ranunculales</taxon>
        <taxon>Papaveraceae</taxon>
        <taxon>Papaveroideae</taxon>
        <taxon>Papaver</taxon>
    </lineage>
</organism>
<name>A0A4Y7L6J4_PAPSO</name>
<dbReference type="Gramene" id="RZC80058">
    <property type="protein sequence ID" value="RZC80058"/>
    <property type="gene ID" value="C5167_042636"/>
</dbReference>
<dbReference type="EMBL" id="CM010724">
    <property type="protein sequence ID" value="RZC80058.1"/>
    <property type="molecule type" value="Genomic_DNA"/>
</dbReference>
<sequence length="98" mass="11469">MVVMKPLKRLSEAEFQSRMLSDLMRYRSMHLYWVSLPISVYSSPLALSSLPEGNKTMKHILGIYEAMKNQIWSPVVLWFVTSSSLKIIEQIMECNWWG</sequence>
<evidence type="ECO:0000313" key="2">
    <source>
        <dbReference type="Proteomes" id="UP000316621"/>
    </source>
</evidence>
<accession>A0A4Y7L6J4</accession>
<proteinExistence type="predicted"/>
<dbReference type="AlphaFoldDB" id="A0A4Y7L6J4"/>
<dbReference type="Proteomes" id="UP000316621">
    <property type="component" value="Chromosome 10"/>
</dbReference>
<reference evidence="1 2" key="1">
    <citation type="journal article" date="2018" name="Science">
        <title>The opium poppy genome and morphinan production.</title>
        <authorList>
            <person name="Guo L."/>
            <person name="Winzer T."/>
            <person name="Yang X."/>
            <person name="Li Y."/>
            <person name="Ning Z."/>
            <person name="He Z."/>
            <person name="Teodor R."/>
            <person name="Lu Y."/>
            <person name="Bowser T.A."/>
            <person name="Graham I.A."/>
            <person name="Ye K."/>
        </authorList>
    </citation>
    <scope>NUCLEOTIDE SEQUENCE [LARGE SCALE GENOMIC DNA]</scope>
    <source>
        <strain evidence="2">cv. HN1</strain>
        <tissue evidence="1">Leaves</tissue>
    </source>
</reference>
<gene>
    <name evidence="1" type="ORF">C5167_042636</name>
</gene>